<evidence type="ECO:0000313" key="2">
    <source>
        <dbReference type="Proteomes" id="UP000234681"/>
    </source>
</evidence>
<name>A6JXS0_RAT</name>
<dbReference type="EMBL" id="CH474005">
    <property type="protein sequence ID" value="EDL96339.1"/>
    <property type="molecule type" value="Genomic_DNA"/>
</dbReference>
<sequence>MCDGHIRTRARRAAAHSLRLETFLISTRANMFLGASLSCHRSQQTVRWASSACCLIRPLSPVLWGPLLAFSSCDQTPDQNSLTEERVLLGVLRVSIHHGREDSEQKGETGSG</sequence>
<accession>A6JXS0</accession>
<dbReference type="AlphaFoldDB" id="A6JXS0"/>
<reference evidence="1 2" key="1">
    <citation type="submission" date="2005-09" db="EMBL/GenBank/DDBJ databases">
        <authorList>
            <person name="Mural R.J."/>
            <person name="Li P.W."/>
            <person name="Adams M.D."/>
            <person name="Amanatides P.G."/>
            <person name="Baden-Tillson H."/>
            <person name="Barnstead M."/>
            <person name="Chin S.H."/>
            <person name="Dew I."/>
            <person name="Evans C.A."/>
            <person name="Ferriera S."/>
            <person name="Flanigan M."/>
            <person name="Fosler C."/>
            <person name="Glodek A."/>
            <person name="Gu Z."/>
            <person name="Holt R.A."/>
            <person name="Jennings D."/>
            <person name="Kraft C.L."/>
            <person name="Lu F."/>
            <person name="Nguyen T."/>
            <person name="Nusskern D.R."/>
            <person name="Pfannkoch C.M."/>
            <person name="Sitter C."/>
            <person name="Sutton G.G."/>
            <person name="Venter J.C."/>
            <person name="Wang Z."/>
            <person name="Woodage T."/>
            <person name="Zheng X.H."/>
            <person name="Zhong F."/>
        </authorList>
    </citation>
    <scope>NUCLEOTIDE SEQUENCE [LARGE SCALE GENOMIC DNA]</scope>
    <source>
        <strain>BN</strain>
        <strain evidence="2">Sprague-Dawley</strain>
    </source>
</reference>
<protein>
    <submittedName>
        <fullName evidence="1">RCG32410</fullName>
    </submittedName>
</protein>
<dbReference type="Proteomes" id="UP000234681">
    <property type="component" value="Chromosome 3"/>
</dbReference>
<proteinExistence type="predicted"/>
<evidence type="ECO:0000313" key="1">
    <source>
        <dbReference type="EMBL" id="EDL96339.1"/>
    </source>
</evidence>
<organism evidence="1 2">
    <name type="scientific">Rattus norvegicus</name>
    <name type="common">Rat</name>
    <dbReference type="NCBI Taxonomy" id="10116"/>
    <lineage>
        <taxon>Eukaryota</taxon>
        <taxon>Metazoa</taxon>
        <taxon>Chordata</taxon>
        <taxon>Craniata</taxon>
        <taxon>Vertebrata</taxon>
        <taxon>Euteleostomi</taxon>
        <taxon>Mammalia</taxon>
        <taxon>Eutheria</taxon>
        <taxon>Euarchontoglires</taxon>
        <taxon>Glires</taxon>
        <taxon>Rodentia</taxon>
        <taxon>Myomorpha</taxon>
        <taxon>Muroidea</taxon>
        <taxon>Muridae</taxon>
        <taxon>Murinae</taxon>
        <taxon>Rattus</taxon>
    </lineage>
</organism>
<gene>
    <name evidence="1" type="ORF">rCG_32410</name>
</gene>